<organism evidence="3 4">
    <name type="scientific">Altererythrobacter litoralis</name>
    <dbReference type="NCBI Taxonomy" id="3113904"/>
    <lineage>
        <taxon>Bacteria</taxon>
        <taxon>Pseudomonadati</taxon>
        <taxon>Pseudomonadota</taxon>
        <taxon>Alphaproteobacteria</taxon>
        <taxon>Sphingomonadales</taxon>
        <taxon>Erythrobacteraceae</taxon>
        <taxon>Altererythrobacter</taxon>
    </lineage>
</organism>
<proteinExistence type="predicted"/>
<sequence>MGTTRPDEIRCAVYTRKSSEEGLDQDFNSLDAQRVAADAYVASQAGEGWSLIPEHYDDGGFSGGNMERPGLMRLLADIEAGEIDVVVVYKIDRLTRSLTDFARIVEIFEKAGVSFVSVTQSFNTTSSMGRLMLNVLLSFAQFEREVTGERIRDKIAASKARGMWMGGLPPLGYDIPAPGSRTLRLIEEEAERVGHIFNRYLALGSVYTLQRELEAGCITSKRHVTQKGKVLGGSHFSRGALFHLLRNKTYLGLITHKGETHQGEHTAIIDQDLFDKVQEQLDANSRRRAASIERTVAKAPLTGKLFDTVGEPMTPAFARNRHGKLYRYYVSASLQQGQKAPDDDQVRRLPGARLDAIISELLTRWLPRVDDPLTFLQEVRLTAHGLLVSLSGDHAIAFAHVLEEGERIVSASRQRTVIEVELALPLRGGKRHIIVGKRNPRQRDRTLIAALRRAHGMTSRERGMPLVETAPSSPYDSRIQRLAFLAPDIQRAIVEGAQPPGLNLERLVKANLPISWKEQRRMLGFKAD</sequence>
<feature type="domain" description="Resolvase/invertase-type recombinase catalytic" evidence="1">
    <location>
        <begin position="10"/>
        <end position="162"/>
    </location>
</feature>
<keyword evidence="4" id="KW-1185">Reference proteome</keyword>
<dbReference type="SUPFAM" id="SSF53041">
    <property type="entry name" value="Resolvase-like"/>
    <property type="match status" value="1"/>
</dbReference>
<dbReference type="EMBL" id="JAZDQV010000003">
    <property type="protein sequence ID" value="MEE1876982.1"/>
    <property type="molecule type" value="Genomic_DNA"/>
</dbReference>
<dbReference type="PANTHER" id="PTHR30461">
    <property type="entry name" value="DNA-INVERTASE FROM LAMBDOID PROPHAGE"/>
    <property type="match status" value="1"/>
</dbReference>
<dbReference type="InterPro" id="IPR011109">
    <property type="entry name" value="DNA_bind_recombinase_dom"/>
</dbReference>
<dbReference type="RefSeq" id="WP_354144083.1">
    <property type="nucleotide sequence ID" value="NZ_JAZDQV010000003.1"/>
</dbReference>
<dbReference type="Gene3D" id="3.40.50.1390">
    <property type="entry name" value="Resolvase, N-terminal catalytic domain"/>
    <property type="match status" value="1"/>
</dbReference>
<dbReference type="InterPro" id="IPR006119">
    <property type="entry name" value="Resolv_N"/>
</dbReference>
<dbReference type="SMART" id="SM00857">
    <property type="entry name" value="Resolvase"/>
    <property type="match status" value="1"/>
</dbReference>
<dbReference type="InterPro" id="IPR038109">
    <property type="entry name" value="DNA_bind_recomb_sf"/>
</dbReference>
<protein>
    <submittedName>
        <fullName evidence="3">Recombinase family protein</fullName>
    </submittedName>
</protein>
<dbReference type="Pfam" id="PF00239">
    <property type="entry name" value="Resolvase"/>
    <property type="match status" value="1"/>
</dbReference>
<reference evidence="3 4" key="1">
    <citation type="submission" date="2024-01" db="EMBL/GenBank/DDBJ databases">
        <title>The genome sequence of Erythrobacteraceae sp. strain 1XM1-14.</title>
        <authorList>
            <person name="Liu Y."/>
        </authorList>
    </citation>
    <scope>NUCLEOTIDE SEQUENCE [LARGE SCALE GENOMIC DNA]</scope>
    <source>
        <strain evidence="3 4">1XM1-14</strain>
    </source>
</reference>
<feature type="domain" description="Recombinase" evidence="2">
    <location>
        <begin position="170"/>
        <end position="287"/>
    </location>
</feature>
<evidence type="ECO:0000313" key="3">
    <source>
        <dbReference type="EMBL" id="MEE1876982.1"/>
    </source>
</evidence>
<dbReference type="PROSITE" id="PS51736">
    <property type="entry name" value="RECOMBINASES_3"/>
    <property type="match status" value="1"/>
</dbReference>
<dbReference type="InterPro" id="IPR050639">
    <property type="entry name" value="SSR_resolvase"/>
</dbReference>
<dbReference type="CDD" id="cd03768">
    <property type="entry name" value="SR_ResInv"/>
    <property type="match status" value="1"/>
</dbReference>
<accession>A0ABU7GD10</accession>
<dbReference type="InterPro" id="IPR036162">
    <property type="entry name" value="Resolvase-like_N_sf"/>
</dbReference>
<comment type="caution">
    <text evidence="3">The sequence shown here is derived from an EMBL/GenBank/DDBJ whole genome shotgun (WGS) entry which is preliminary data.</text>
</comment>
<evidence type="ECO:0000259" key="2">
    <source>
        <dbReference type="PROSITE" id="PS51737"/>
    </source>
</evidence>
<gene>
    <name evidence="3" type="ORF">VRS74_04705</name>
</gene>
<evidence type="ECO:0000313" key="4">
    <source>
        <dbReference type="Proteomes" id="UP001343492"/>
    </source>
</evidence>
<name>A0ABU7GD10_9SPHN</name>
<evidence type="ECO:0000259" key="1">
    <source>
        <dbReference type="PROSITE" id="PS51736"/>
    </source>
</evidence>
<dbReference type="Gene3D" id="3.90.1750.20">
    <property type="entry name" value="Putative Large Serine Recombinase, Chain B, Domain 2"/>
    <property type="match status" value="1"/>
</dbReference>
<dbReference type="Proteomes" id="UP001343492">
    <property type="component" value="Unassembled WGS sequence"/>
</dbReference>
<dbReference type="Pfam" id="PF07508">
    <property type="entry name" value="Recombinase"/>
    <property type="match status" value="1"/>
</dbReference>
<dbReference type="PANTHER" id="PTHR30461:SF23">
    <property type="entry name" value="DNA RECOMBINASE-RELATED"/>
    <property type="match status" value="1"/>
</dbReference>
<dbReference type="PROSITE" id="PS51737">
    <property type="entry name" value="RECOMBINASE_DNA_BIND"/>
    <property type="match status" value="1"/>
</dbReference>